<evidence type="ECO:0000256" key="7">
    <source>
        <dbReference type="SAM" id="Phobius"/>
    </source>
</evidence>
<feature type="transmembrane region" description="Helical" evidence="7">
    <location>
        <begin position="803"/>
        <end position="824"/>
    </location>
</feature>
<dbReference type="InterPro" id="IPR007603">
    <property type="entry name" value="Choline_transptr-like"/>
</dbReference>
<feature type="transmembrane region" description="Helical" evidence="7">
    <location>
        <begin position="697"/>
        <end position="719"/>
    </location>
</feature>
<evidence type="ECO:0000259" key="8">
    <source>
        <dbReference type="PROSITE" id="PS51746"/>
    </source>
</evidence>
<dbReference type="PANTHER" id="PTHR12385:SF14">
    <property type="entry name" value="CHOLINE TRANSPORTER-LIKE 2"/>
    <property type="match status" value="1"/>
</dbReference>
<gene>
    <name evidence="9" type="ORF">AK812_SmicGene32083</name>
</gene>
<reference evidence="9 10" key="1">
    <citation type="submission" date="2016-02" db="EMBL/GenBank/DDBJ databases">
        <title>Genome analysis of coral dinoflagellate symbionts highlights evolutionary adaptations to a symbiotic lifestyle.</title>
        <authorList>
            <person name="Aranda M."/>
            <person name="Li Y."/>
            <person name="Liew Y.J."/>
            <person name="Baumgarten S."/>
            <person name="Simakov O."/>
            <person name="Wilson M."/>
            <person name="Piel J."/>
            <person name="Ashoor H."/>
            <person name="Bougouffa S."/>
            <person name="Bajic V.B."/>
            <person name="Ryu T."/>
            <person name="Ravasi T."/>
            <person name="Bayer T."/>
            <person name="Micklem G."/>
            <person name="Kim H."/>
            <person name="Bhak J."/>
            <person name="Lajeunesse T.C."/>
            <person name="Voolstra C.R."/>
        </authorList>
    </citation>
    <scope>NUCLEOTIDE SEQUENCE [LARGE SCALE GENOMIC DNA]</scope>
    <source>
        <strain evidence="9 10">CCMP2467</strain>
    </source>
</reference>
<feature type="transmembrane region" description="Helical" evidence="7">
    <location>
        <begin position="602"/>
        <end position="621"/>
    </location>
</feature>
<evidence type="ECO:0000256" key="2">
    <source>
        <dbReference type="ARBA" id="ARBA00007168"/>
    </source>
</evidence>
<evidence type="ECO:0000256" key="4">
    <source>
        <dbReference type="ARBA" id="ARBA00022989"/>
    </source>
</evidence>
<keyword evidence="3 7" id="KW-0812">Transmembrane</keyword>
<evidence type="ECO:0000256" key="6">
    <source>
        <dbReference type="ARBA" id="ARBA00023180"/>
    </source>
</evidence>
<dbReference type="PROSITE" id="PS51746">
    <property type="entry name" value="PPM_2"/>
    <property type="match status" value="1"/>
</dbReference>
<feature type="transmembrane region" description="Helical" evidence="7">
    <location>
        <begin position="327"/>
        <end position="348"/>
    </location>
</feature>
<evidence type="ECO:0000313" key="10">
    <source>
        <dbReference type="Proteomes" id="UP000186817"/>
    </source>
</evidence>
<keyword evidence="4 7" id="KW-1133">Transmembrane helix</keyword>
<keyword evidence="5 7" id="KW-0472">Membrane</keyword>
<dbReference type="AlphaFoldDB" id="A0A1Q9CV35"/>
<dbReference type="GO" id="GO:0016020">
    <property type="term" value="C:membrane"/>
    <property type="evidence" value="ECO:0007669"/>
    <property type="project" value="UniProtKB-SubCell"/>
</dbReference>
<feature type="transmembrane region" description="Helical" evidence="7">
    <location>
        <begin position="647"/>
        <end position="676"/>
    </location>
</feature>
<evidence type="ECO:0000256" key="5">
    <source>
        <dbReference type="ARBA" id="ARBA00023136"/>
    </source>
</evidence>
<feature type="domain" description="PPM-type phosphatase" evidence="8">
    <location>
        <begin position="14"/>
        <end position="195"/>
    </location>
</feature>
<evidence type="ECO:0000256" key="3">
    <source>
        <dbReference type="ARBA" id="ARBA00022692"/>
    </source>
</evidence>
<organism evidence="9 10">
    <name type="scientific">Symbiodinium microadriaticum</name>
    <name type="common">Dinoflagellate</name>
    <name type="synonym">Zooxanthella microadriatica</name>
    <dbReference type="NCBI Taxonomy" id="2951"/>
    <lineage>
        <taxon>Eukaryota</taxon>
        <taxon>Sar</taxon>
        <taxon>Alveolata</taxon>
        <taxon>Dinophyceae</taxon>
        <taxon>Suessiales</taxon>
        <taxon>Symbiodiniaceae</taxon>
        <taxon>Symbiodinium</taxon>
    </lineage>
</organism>
<dbReference type="Pfam" id="PF04515">
    <property type="entry name" value="Choline_transpo"/>
    <property type="match status" value="1"/>
</dbReference>
<evidence type="ECO:0000313" key="9">
    <source>
        <dbReference type="EMBL" id="OLP86784.1"/>
    </source>
</evidence>
<keyword evidence="10" id="KW-1185">Reference proteome</keyword>
<comment type="similarity">
    <text evidence="2">Belongs to the CTL (choline transporter-like) family.</text>
</comment>
<feature type="transmembrane region" description="Helical" evidence="7">
    <location>
        <begin position="576"/>
        <end position="595"/>
    </location>
</feature>
<feature type="transmembrane region" description="Helical" evidence="7">
    <location>
        <begin position="845"/>
        <end position="865"/>
    </location>
</feature>
<dbReference type="PANTHER" id="PTHR12385">
    <property type="entry name" value="CHOLINE TRANSPORTER-LIKE (SLC FAMILY 44)"/>
    <property type="match status" value="1"/>
</dbReference>
<dbReference type="InterPro" id="IPR036457">
    <property type="entry name" value="PPM-type-like_dom_sf"/>
</dbReference>
<keyword evidence="6" id="KW-0325">Glycoprotein</keyword>
<feature type="transmembrane region" description="Helical" evidence="7">
    <location>
        <begin position="505"/>
        <end position="526"/>
    </location>
</feature>
<comment type="subcellular location">
    <subcellularLocation>
        <location evidence="1">Membrane</location>
        <topology evidence="1">Multi-pass membrane protein</topology>
    </subcellularLocation>
</comment>
<dbReference type="Gene3D" id="3.60.40.10">
    <property type="entry name" value="PPM-type phosphatase domain"/>
    <property type="match status" value="1"/>
</dbReference>
<dbReference type="EMBL" id="LSRX01000900">
    <property type="protein sequence ID" value="OLP86784.1"/>
    <property type="molecule type" value="Genomic_DNA"/>
</dbReference>
<evidence type="ECO:0000256" key="1">
    <source>
        <dbReference type="ARBA" id="ARBA00004141"/>
    </source>
</evidence>
<dbReference type="InterPro" id="IPR001932">
    <property type="entry name" value="PPM-type_phosphatase-like_dom"/>
</dbReference>
<dbReference type="GO" id="GO:0022857">
    <property type="term" value="F:transmembrane transporter activity"/>
    <property type="evidence" value="ECO:0007669"/>
    <property type="project" value="InterPro"/>
</dbReference>
<dbReference type="Proteomes" id="UP000186817">
    <property type="component" value="Unassembled WGS sequence"/>
</dbReference>
<dbReference type="OrthoDB" id="438431at2759"/>
<comment type="caution">
    <text evidence="9">The sequence shown here is derived from an EMBL/GenBank/DDBJ whole genome shotgun (WGS) entry which is preliminary data.</text>
</comment>
<sequence length="967" mass="107093">MARFPGDVAGPKAVVGAWSVPNFGKGDENQVFDGHGDQGKRMSHFAKQAAFRDTQEKIEKEHRHQAELSGTTAITAYQSKRLCQPTPTNADDYCDYCPERVMDKQGMGGLAMSRSLGDLRLHPYAARLQPVMAVSSQPEVVERKLDSRDKAVEIAGRVDDPKAAAREITGIARQRWQIATDGQMSDDITAVVVRLNGDSQAASQAMAAGPVPKESQTAQMRRTSVLTSLFGGGPRRGARLEARFNRAGEWPWIRFLLLDSETVYCEFAVAPVNMRQLSPADAEISVSSDFGSEDGFNVLDAALPKNLADPRDKGKTPKTVLRKCTNVAWIFPFLALFGVCGWITHIAARVGKPAIMFRPPNFQGELCGKRRYHGMKFLFFCLRESQAANQSLEIRYPICVKECPNSSNTSRSCYTGKGEASDVHAWQSTRDYPTQPLMYFCRPHRDYTMGLGDDFWTALSKGPPTSYFVAAHYSGWPEVLAVSISASTLFSLFYLMLLSKYSRTFIWLSLTVLLIFAAATFCVYGYCFKEGCHFWTGQGAGHLDDLFKCLGAGLCGFFLLRTMNNLHSDLDMVGRTLEMACSCILSGPVIAALPIGVLAVRICLTVWLLYVLLCLYGFQVHDKLTEVENPWTSEWFKFPPVDNHEDFWMYMIVSVLFYIWCIGTSTSVFYYCNYYVGQVWFFARGKVSLQQCNAPTALYSCIRYHFGTMILSGLFIVLVGPLHATLGRLRTAADAENSVAELLYSCFASCLDFYSETLAHLERNALQDVSLQAFGYFEGAEHAAEVQRNTSTSEEVMLLKASYMLFQAAGVGCAGVIAWFASVLTLSQEQFTDEGSQYYVRDKSLVCLGGVIFSAASAMHFMFIFDVVGEALIYSEVVDEQRNPVKTQVTTAADHIMRHCTPWGQMMADITSCHCGSRSLPAQNFPGTSIFDWAMDGAPSDPLAVPAPMAAKAAARRGDDRDLANLA</sequence>
<proteinExistence type="inferred from homology"/>
<protein>
    <recommendedName>
        <fullName evidence="8">PPM-type phosphatase domain-containing protein</fullName>
    </recommendedName>
</protein>
<name>A0A1Q9CV35_SYMMI</name>
<accession>A0A1Q9CV35</accession>
<feature type="transmembrane region" description="Helical" evidence="7">
    <location>
        <begin position="479"/>
        <end position="499"/>
    </location>
</feature>
<dbReference type="SUPFAM" id="SSF81606">
    <property type="entry name" value="PP2C-like"/>
    <property type="match status" value="1"/>
</dbReference>